<reference evidence="8 9" key="1">
    <citation type="submission" date="2020-08" db="EMBL/GenBank/DDBJ databases">
        <title>Genomic Encyclopedia of Type Strains, Phase IV (KMG-IV): sequencing the most valuable type-strain genomes for metagenomic binning, comparative biology and taxonomic classification.</title>
        <authorList>
            <person name="Goeker M."/>
        </authorList>
    </citation>
    <scope>NUCLEOTIDE SEQUENCE [LARGE SCALE GENOMIC DNA]</scope>
    <source>
        <strain evidence="8 9">DSM 28570</strain>
    </source>
</reference>
<evidence type="ECO:0000256" key="5">
    <source>
        <dbReference type="ARBA" id="ARBA00023136"/>
    </source>
</evidence>
<evidence type="ECO:0000256" key="1">
    <source>
        <dbReference type="ARBA" id="ARBA00004651"/>
    </source>
</evidence>
<evidence type="ECO:0000256" key="2">
    <source>
        <dbReference type="ARBA" id="ARBA00022475"/>
    </source>
</evidence>
<dbReference type="AlphaFoldDB" id="A0A840UYS1"/>
<dbReference type="PANTHER" id="PTHR47371">
    <property type="entry name" value="LIPOTEICHOIC ACID SYNTHASE"/>
    <property type="match status" value="1"/>
</dbReference>
<keyword evidence="5 6" id="KW-0472">Membrane</keyword>
<evidence type="ECO:0000256" key="4">
    <source>
        <dbReference type="ARBA" id="ARBA00022989"/>
    </source>
</evidence>
<dbReference type="InterPro" id="IPR017850">
    <property type="entry name" value="Alkaline_phosphatase_core_sf"/>
</dbReference>
<evidence type="ECO:0000256" key="3">
    <source>
        <dbReference type="ARBA" id="ARBA00022692"/>
    </source>
</evidence>
<dbReference type="CDD" id="cd16015">
    <property type="entry name" value="LTA_synthase"/>
    <property type="match status" value="1"/>
</dbReference>
<proteinExistence type="predicted"/>
<comment type="subcellular location">
    <subcellularLocation>
        <location evidence="1">Cell membrane</location>
        <topology evidence="1">Multi-pass membrane protein</topology>
    </subcellularLocation>
</comment>
<dbReference type="InterPro" id="IPR000917">
    <property type="entry name" value="Sulfatase_N"/>
</dbReference>
<protein>
    <recommendedName>
        <fullName evidence="7">Sulfatase N-terminal domain-containing protein</fullName>
    </recommendedName>
</protein>
<dbReference type="GO" id="GO:0005886">
    <property type="term" value="C:plasma membrane"/>
    <property type="evidence" value="ECO:0007669"/>
    <property type="project" value="UniProtKB-SubCell"/>
</dbReference>
<feature type="transmembrane region" description="Helical" evidence="6">
    <location>
        <begin position="129"/>
        <end position="149"/>
    </location>
</feature>
<dbReference type="InterPro" id="IPR050448">
    <property type="entry name" value="OpgB/LTA_synthase_biosynth"/>
</dbReference>
<evidence type="ECO:0000256" key="6">
    <source>
        <dbReference type="SAM" id="Phobius"/>
    </source>
</evidence>
<feature type="transmembrane region" description="Helical" evidence="6">
    <location>
        <begin position="43"/>
        <end position="65"/>
    </location>
</feature>
<organism evidence="8 9">
    <name type="scientific">Desulfoprunum benzoelyticum</name>
    <dbReference type="NCBI Taxonomy" id="1506996"/>
    <lineage>
        <taxon>Bacteria</taxon>
        <taxon>Pseudomonadati</taxon>
        <taxon>Thermodesulfobacteriota</taxon>
        <taxon>Desulfobulbia</taxon>
        <taxon>Desulfobulbales</taxon>
        <taxon>Desulfobulbaceae</taxon>
        <taxon>Desulfoprunum</taxon>
    </lineage>
</organism>
<keyword evidence="4 6" id="KW-1133">Transmembrane helix</keyword>
<feature type="transmembrane region" description="Helical" evidence="6">
    <location>
        <begin position="103"/>
        <end position="122"/>
    </location>
</feature>
<dbReference type="SUPFAM" id="SSF53649">
    <property type="entry name" value="Alkaline phosphatase-like"/>
    <property type="match status" value="1"/>
</dbReference>
<dbReference type="RefSeq" id="WP_337833407.1">
    <property type="nucleotide sequence ID" value="NZ_JACHEO010000001.1"/>
</dbReference>
<keyword evidence="3 6" id="KW-0812">Transmembrane</keyword>
<name>A0A840UYS1_9BACT</name>
<gene>
    <name evidence="8" type="ORF">HNQ81_000357</name>
</gene>
<keyword evidence="9" id="KW-1185">Reference proteome</keyword>
<evidence type="ECO:0000259" key="7">
    <source>
        <dbReference type="Pfam" id="PF00884"/>
    </source>
</evidence>
<dbReference type="EMBL" id="JACHEO010000001">
    <property type="protein sequence ID" value="MBB5346650.1"/>
    <property type="molecule type" value="Genomic_DNA"/>
</dbReference>
<evidence type="ECO:0000313" key="9">
    <source>
        <dbReference type="Proteomes" id="UP000539642"/>
    </source>
</evidence>
<feature type="transmembrane region" description="Helical" evidence="6">
    <location>
        <begin position="6"/>
        <end position="23"/>
    </location>
</feature>
<dbReference type="Pfam" id="PF00884">
    <property type="entry name" value="Sulfatase"/>
    <property type="match status" value="1"/>
</dbReference>
<dbReference type="PANTHER" id="PTHR47371:SF3">
    <property type="entry name" value="PHOSPHOGLYCEROL TRANSFERASE I"/>
    <property type="match status" value="1"/>
</dbReference>
<sequence length="712" mass="78386">MNNKIFLIIPAIPSFLPFFWRLFRHGLGEPAGLLSDSAIGLAVYLLAISSPRLLRLVLLLLWALFQAGSQELYAAMQRLPSWQDLQYLTDPNFIGNSAAGLHLTYPVFTALLVVAAIVASLVRVRRPRLSVLLPGAVFVVLLLVAQGYLSRQLNDRSIAARFNPLHWFISDAAATSFLPKPAELTAADLPPSLRRLDLSGTPLLAGKGKARNVLIIALEGLPGLYLPEIRKAFAIPEGPYQMEDLAAATADATLVPDFVAHSHQTIRGLYSMLCGDFSKFSYDMSKAFELQFNPQQARQCLPAQLAANGWDTHYLQAAGLSFMGKDQVMPNVGFQQVHGNEWFTEPDPYPFMWGKTDPVFFRGARQYIAELRAADKPWLLTLLTVGTHQPYAVPEDVAARYPNRMIATVAILDQAVADFLQGIRADGVLDDTLVLITSDESHGDTIGEWASSWGMMAILAPEGPTLPRIKAGGYGLVDIEASVLDYLGLPAPEAVIGRSMFRDYRQPREMVSYTNSKLRWQTSDGRRFECSRSGGCTVGAATSLIGPPPQDFSHDDGNNGPRLFALAAVLDHKLASREKSQLLRFANGEIRRLPEKIVNEWTDNLAGAQYLDFPAGSKVHVSIRVKALKASAKGIRLQLFLRQFEKLVGGIDYPPFPVLQAGDEGRIEFDIDNPTARQSFSFHLVGEGEDAEIRLEEFDVTINRGTATEAIL</sequence>
<evidence type="ECO:0000313" key="8">
    <source>
        <dbReference type="EMBL" id="MBB5346650.1"/>
    </source>
</evidence>
<keyword evidence="2" id="KW-1003">Cell membrane</keyword>
<accession>A0A840UYS1</accession>
<feature type="domain" description="Sulfatase N-terminal" evidence="7">
    <location>
        <begin position="212"/>
        <end position="446"/>
    </location>
</feature>
<comment type="caution">
    <text evidence="8">The sequence shown here is derived from an EMBL/GenBank/DDBJ whole genome shotgun (WGS) entry which is preliminary data.</text>
</comment>
<dbReference type="Gene3D" id="3.40.720.10">
    <property type="entry name" value="Alkaline Phosphatase, subunit A"/>
    <property type="match status" value="1"/>
</dbReference>
<dbReference type="Proteomes" id="UP000539642">
    <property type="component" value="Unassembled WGS sequence"/>
</dbReference>